<evidence type="ECO:0000313" key="8">
    <source>
        <dbReference type="EMBL" id="PCG72048.1"/>
    </source>
</evidence>
<dbReference type="InterPro" id="IPR048367">
    <property type="entry name" value="TNP-like_RNaseH_C"/>
</dbReference>
<feature type="region of interest" description="Disordered" evidence="6">
    <location>
        <begin position="84"/>
        <end position="106"/>
    </location>
</feature>
<gene>
    <name evidence="8" type="ORF">B5V51_1211</name>
</gene>
<dbReference type="SMART" id="SM00692">
    <property type="entry name" value="DM3"/>
    <property type="match status" value="1"/>
</dbReference>
<evidence type="ECO:0000256" key="2">
    <source>
        <dbReference type="ARBA" id="ARBA00022771"/>
    </source>
</evidence>
<evidence type="ECO:0000259" key="7">
    <source>
        <dbReference type="PROSITE" id="PS50950"/>
    </source>
</evidence>
<dbReference type="Pfam" id="PF05485">
    <property type="entry name" value="THAP"/>
    <property type="match status" value="1"/>
</dbReference>
<reference evidence="8" key="1">
    <citation type="submission" date="2017-09" db="EMBL/GenBank/DDBJ databases">
        <title>Contemporary evolution of a Lepidopteran species, Heliothis virescens, in response to modern agricultural practices.</title>
        <authorList>
            <person name="Fritz M.L."/>
            <person name="Deyonke A.M."/>
            <person name="Papanicolaou A."/>
            <person name="Micinski S."/>
            <person name="Westbrook J."/>
            <person name="Gould F."/>
        </authorList>
    </citation>
    <scope>NUCLEOTIDE SEQUENCE [LARGE SCALE GENOMIC DNA]</scope>
    <source>
        <strain evidence="8">HvINT-</strain>
        <tissue evidence="8">Whole body</tissue>
    </source>
</reference>
<dbReference type="InterPro" id="IPR006612">
    <property type="entry name" value="THAP_Znf"/>
</dbReference>
<organism evidence="8">
    <name type="scientific">Heliothis virescens</name>
    <name type="common">Tobacco budworm moth</name>
    <dbReference type="NCBI Taxonomy" id="7102"/>
    <lineage>
        <taxon>Eukaryota</taxon>
        <taxon>Metazoa</taxon>
        <taxon>Ecdysozoa</taxon>
        <taxon>Arthropoda</taxon>
        <taxon>Hexapoda</taxon>
        <taxon>Insecta</taxon>
        <taxon>Pterygota</taxon>
        <taxon>Neoptera</taxon>
        <taxon>Endopterygota</taxon>
        <taxon>Lepidoptera</taxon>
        <taxon>Glossata</taxon>
        <taxon>Ditrysia</taxon>
        <taxon>Noctuoidea</taxon>
        <taxon>Noctuidae</taxon>
        <taxon>Heliothinae</taxon>
        <taxon>Heliothis</taxon>
    </lineage>
</organism>
<feature type="compositionally biased region" description="Low complexity" evidence="6">
    <location>
        <begin position="94"/>
        <end position="103"/>
    </location>
</feature>
<dbReference type="Pfam" id="PF21788">
    <property type="entry name" value="TNP-like_GBD"/>
    <property type="match status" value="1"/>
</dbReference>
<keyword evidence="3" id="KW-0862">Zinc</keyword>
<proteinExistence type="predicted"/>
<dbReference type="Pfam" id="PF21787">
    <property type="entry name" value="TNP-like_RNaseH_N"/>
    <property type="match status" value="1"/>
</dbReference>
<dbReference type="STRING" id="7102.A0A2A4JJZ8"/>
<keyword evidence="4 5" id="KW-0238">DNA-binding</keyword>
<sequence>MPNKCSVVGCGATKNINQPNITFHRLPRNEYKKRIWLEAIGKENLRTNTKDIFICSQHFDENAFNRTLDILRLRDDAVPTLFQNYQTSDQHQPSTSSNAESSSGNRCDTGLGDILRQVHHLQEKVTGQKKKIKCLNETVRRQRIKIETYQQIIKKLKQENMVTHENCIALEQCAGPKDLMLRQISKSKGLPVERQYSEEVRKFALTLNFLSPRAYDFVRSEYDCCLPHRRTLSKWYQSVEVEPGFCKEAFDALKAKAECSAIPVVCALVFDEMSIRKSLCWDPTLKKYSGRVDIGLENESDTSEVASQCLVFLVNCVNGKWKLPVGYFFITNLSGEQKAALVQTCLYKCQEAGIKIVSITCDGPAANFCMFERLGCNLLEDQTNTSFMCNSDVIHCFIDPCHAIKLIRNTFGELKLLYDIYGRQINFDFIERLWKLQESEGLHMGTKITKAHLYFTKQKMKVRLATQLLSNSVADALEFCNVELQLSSFRDCEGTINFIRIMNDVFDVLNSCSIRPPGWNKAICQENFGLVEALFEGAIGYIQKLKFPSGDLVVKSRRKTGFIGLIVNMRSSLDLFRHLVMETQILKYLPLYKISQDHVELLFSAIRARGGFNNNPNVIQFRAAFKRLLVRAQLRDGGLGNCIPLEQINILSIPSTKNPVKTINDLTSKKSLIEVPEDDSSLFDEYIDCLNNTLSKYSESVVTYIAGFVARKLSRNIKCVTCVSMLFGDSSAHGRSLIKYKTRGGLVYPSKDVECLCKKAEKLLKSNFGKEKFENYYLYIFSFIVEHFGESKDAFSSNSSEHDASHKYLLMKSVLQTYMDLRFRYFGKKCTEKLSFRNYLNKIILFRNE</sequence>
<evidence type="ECO:0000256" key="5">
    <source>
        <dbReference type="PROSITE-ProRule" id="PRU00309"/>
    </source>
</evidence>
<keyword evidence="2 5" id="KW-0863">Zinc-finger</keyword>
<evidence type="ECO:0000256" key="1">
    <source>
        <dbReference type="ARBA" id="ARBA00022723"/>
    </source>
</evidence>
<protein>
    <recommendedName>
        <fullName evidence="7">THAP-type domain-containing protein</fullName>
    </recommendedName>
</protein>
<comment type="caution">
    <text evidence="8">The sequence shown here is derived from an EMBL/GenBank/DDBJ whole genome shotgun (WGS) entry which is preliminary data.</text>
</comment>
<dbReference type="Pfam" id="PF21789">
    <property type="entry name" value="TNP-like_RNaseH_C"/>
    <property type="match status" value="1"/>
</dbReference>
<evidence type="ECO:0000256" key="3">
    <source>
        <dbReference type="ARBA" id="ARBA00022833"/>
    </source>
</evidence>
<accession>A0A2A4JJZ8</accession>
<dbReference type="GO" id="GO:0008270">
    <property type="term" value="F:zinc ion binding"/>
    <property type="evidence" value="ECO:0007669"/>
    <property type="project" value="UniProtKB-KW"/>
</dbReference>
<dbReference type="EMBL" id="NWSH01001223">
    <property type="protein sequence ID" value="PCG72048.1"/>
    <property type="molecule type" value="Genomic_DNA"/>
</dbReference>
<dbReference type="InterPro" id="IPR038441">
    <property type="entry name" value="THAP_Znf_sf"/>
</dbReference>
<dbReference type="InterPro" id="IPR048365">
    <property type="entry name" value="TNP-like_RNaseH_N"/>
</dbReference>
<evidence type="ECO:0000256" key="4">
    <source>
        <dbReference type="ARBA" id="ARBA00023125"/>
    </source>
</evidence>
<dbReference type="GO" id="GO:0003677">
    <property type="term" value="F:DNA binding"/>
    <property type="evidence" value="ECO:0007669"/>
    <property type="project" value="UniProtKB-UniRule"/>
</dbReference>
<dbReference type="Gene3D" id="6.20.210.20">
    <property type="entry name" value="THAP domain"/>
    <property type="match status" value="1"/>
</dbReference>
<dbReference type="Pfam" id="PF12017">
    <property type="entry name" value="Tnp_P_element"/>
    <property type="match status" value="1"/>
</dbReference>
<name>A0A2A4JJZ8_HELVI</name>
<dbReference type="PROSITE" id="PS50950">
    <property type="entry name" value="ZF_THAP"/>
    <property type="match status" value="1"/>
</dbReference>
<dbReference type="InterPro" id="IPR048366">
    <property type="entry name" value="TNP-like_GBD"/>
</dbReference>
<dbReference type="SMART" id="SM00980">
    <property type="entry name" value="THAP"/>
    <property type="match status" value="1"/>
</dbReference>
<dbReference type="PANTHER" id="PTHR47577:SF2">
    <property type="entry name" value="THAP DOMAIN CONTAINING 9"/>
    <property type="match status" value="1"/>
</dbReference>
<feature type="domain" description="THAP-type" evidence="7">
    <location>
        <begin position="1"/>
        <end position="82"/>
    </location>
</feature>
<feature type="compositionally biased region" description="Polar residues" evidence="6">
    <location>
        <begin position="84"/>
        <end position="93"/>
    </location>
</feature>
<dbReference type="PANTHER" id="PTHR47577">
    <property type="entry name" value="THAP DOMAIN-CONTAINING PROTEIN 6"/>
    <property type="match status" value="1"/>
</dbReference>
<dbReference type="SUPFAM" id="SSF57716">
    <property type="entry name" value="Glucocorticoid receptor-like (DNA-binding domain)"/>
    <property type="match status" value="1"/>
</dbReference>
<evidence type="ECO:0000256" key="6">
    <source>
        <dbReference type="SAM" id="MobiDB-lite"/>
    </source>
</evidence>
<dbReference type="AlphaFoldDB" id="A0A2A4JJZ8"/>
<keyword evidence="1" id="KW-0479">Metal-binding</keyword>
<dbReference type="InterPro" id="IPR021896">
    <property type="entry name" value="THAP9-like_HTH"/>
</dbReference>